<dbReference type="Proteomes" id="UP001055879">
    <property type="component" value="Linkage Group LG10"/>
</dbReference>
<reference evidence="1 2" key="2">
    <citation type="journal article" date="2022" name="Mol. Ecol. Resour.">
        <title>The genomes of chicory, endive, great burdock and yacon provide insights into Asteraceae paleo-polyploidization history and plant inulin production.</title>
        <authorList>
            <person name="Fan W."/>
            <person name="Wang S."/>
            <person name="Wang H."/>
            <person name="Wang A."/>
            <person name="Jiang F."/>
            <person name="Liu H."/>
            <person name="Zhao H."/>
            <person name="Xu D."/>
            <person name="Zhang Y."/>
        </authorList>
    </citation>
    <scope>NUCLEOTIDE SEQUENCE [LARGE SCALE GENOMIC DNA]</scope>
    <source>
        <strain evidence="2">cv. Niubang</strain>
    </source>
</reference>
<reference evidence="2" key="1">
    <citation type="journal article" date="2022" name="Mol. Ecol. Resour.">
        <title>The genomes of chicory, endive, great burdock and yacon provide insights into Asteraceae palaeo-polyploidization history and plant inulin production.</title>
        <authorList>
            <person name="Fan W."/>
            <person name="Wang S."/>
            <person name="Wang H."/>
            <person name="Wang A."/>
            <person name="Jiang F."/>
            <person name="Liu H."/>
            <person name="Zhao H."/>
            <person name="Xu D."/>
            <person name="Zhang Y."/>
        </authorList>
    </citation>
    <scope>NUCLEOTIDE SEQUENCE [LARGE SCALE GENOMIC DNA]</scope>
    <source>
        <strain evidence="2">cv. Niubang</strain>
    </source>
</reference>
<organism evidence="1 2">
    <name type="scientific">Arctium lappa</name>
    <name type="common">Greater burdock</name>
    <name type="synonym">Lappa major</name>
    <dbReference type="NCBI Taxonomy" id="4217"/>
    <lineage>
        <taxon>Eukaryota</taxon>
        <taxon>Viridiplantae</taxon>
        <taxon>Streptophyta</taxon>
        <taxon>Embryophyta</taxon>
        <taxon>Tracheophyta</taxon>
        <taxon>Spermatophyta</taxon>
        <taxon>Magnoliopsida</taxon>
        <taxon>eudicotyledons</taxon>
        <taxon>Gunneridae</taxon>
        <taxon>Pentapetalae</taxon>
        <taxon>asterids</taxon>
        <taxon>campanulids</taxon>
        <taxon>Asterales</taxon>
        <taxon>Asteraceae</taxon>
        <taxon>Carduoideae</taxon>
        <taxon>Cardueae</taxon>
        <taxon>Arctiinae</taxon>
        <taxon>Arctium</taxon>
    </lineage>
</organism>
<evidence type="ECO:0000313" key="1">
    <source>
        <dbReference type="EMBL" id="KAI3697104.1"/>
    </source>
</evidence>
<dbReference type="EMBL" id="CM042056">
    <property type="protein sequence ID" value="KAI3697104.1"/>
    <property type="molecule type" value="Genomic_DNA"/>
</dbReference>
<protein>
    <submittedName>
        <fullName evidence="1">Uncharacterized protein</fullName>
    </submittedName>
</protein>
<sequence>MNDGGNDTVVVHCQSKDDDTGEKTIGFNQSVDWKFCENILDPRTLFFCHFHMDNKQQVFDVYNKTVKLEYVEKPKRDYWRCTCLIKRDGFYFVHWGDMRQEIKVYN</sequence>
<comment type="caution">
    <text evidence="1">The sequence shown here is derived from an EMBL/GenBank/DDBJ whole genome shotgun (WGS) entry which is preliminary data.</text>
</comment>
<keyword evidence="2" id="KW-1185">Reference proteome</keyword>
<name>A0ACB8ZIF2_ARCLA</name>
<accession>A0ACB8ZIF2</accession>
<proteinExistence type="predicted"/>
<gene>
    <name evidence="1" type="ORF">L6452_29859</name>
</gene>
<evidence type="ECO:0000313" key="2">
    <source>
        <dbReference type="Proteomes" id="UP001055879"/>
    </source>
</evidence>